<dbReference type="GO" id="GO:0016887">
    <property type="term" value="F:ATP hydrolysis activity"/>
    <property type="evidence" value="ECO:0007669"/>
    <property type="project" value="InterPro"/>
</dbReference>
<dbReference type="Proteomes" id="UP000006727">
    <property type="component" value="Chromosome 23"/>
</dbReference>
<reference evidence="7 8" key="2">
    <citation type="journal article" date="2018" name="Plant J.">
        <title>The Physcomitrella patens chromosome-scale assembly reveals moss genome structure and evolution.</title>
        <authorList>
            <person name="Lang D."/>
            <person name="Ullrich K.K."/>
            <person name="Murat F."/>
            <person name="Fuchs J."/>
            <person name="Jenkins J."/>
            <person name="Haas F.B."/>
            <person name="Piednoel M."/>
            <person name="Gundlach H."/>
            <person name="Van Bel M."/>
            <person name="Meyberg R."/>
            <person name="Vives C."/>
            <person name="Morata J."/>
            <person name="Symeonidi A."/>
            <person name="Hiss M."/>
            <person name="Muchero W."/>
            <person name="Kamisugi Y."/>
            <person name="Saleh O."/>
            <person name="Blanc G."/>
            <person name="Decker E.L."/>
            <person name="van Gessel N."/>
            <person name="Grimwood J."/>
            <person name="Hayes R.D."/>
            <person name="Graham S.W."/>
            <person name="Gunter L.E."/>
            <person name="McDaniel S.F."/>
            <person name="Hoernstein S.N.W."/>
            <person name="Larsson A."/>
            <person name="Li F.W."/>
            <person name="Perroud P.F."/>
            <person name="Phillips J."/>
            <person name="Ranjan P."/>
            <person name="Rokshar D.S."/>
            <person name="Rothfels C.J."/>
            <person name="Schneider L."/>
            <person name="Shu S."/>
            <person name="Stevenson D.W."/>
            <person name="Thummler F."/>
            <person name="Tillich M."/>
            <person name="Villarreal Aguilar J.C."/>
            <person name="Widiez T."/>
            <person name="Wong G.K."/>
            <person name="Wymore A."/>
            <person name="Zhang Y."/>
            <person name="Zimmer A.D."/>
            <person name="Quatrano R.S."/>
            <person name="Mayer K.F.X."/>
            <person name="Goodstein D."/>
            <person name="Casacuberta J.M."/>
            <person name="Vandepoele K."/>
            <person name="Reski R."/>
            <person name="Cuming A.C."/>
            <person name="Tuskan G.A."/>
            <person name="Maumus F."/>
            <person name="Salse J."/>
            <person name="Schmutz J."/>
            <person name="Rensing S.A."/>
        </authorList>
    </citation>
    <scope>NUCLEOTIDE SEQUENCE [LARGE SCALE GENOMIC DNA]</scope>
    <source>
        <strain evidence="7 8">cv. Gransden 2004</strain>
    </source>
</reference>
<keyword evidence="2" id="KW-0813">Transport</keyword>
<name>A0A7I4CGX8_PHYPA</name>
<reference evidence="7 8" key="1">
    <citation type="journal article" date="2008" name="Science">
        <title>The Physcomitrella genome reveals evolutionary insights into the conquest of land by plants.</title>
        <authorList>
            <person name="Rensing S."/>
            <person name="Lang D."/>
            <person name="Zimmer A."/>
            <person name="Terry A."/>
            <person name="Salamov A."/>
            <person name="Shapiro H."/>
            <person name="Nishiyama T."/>
            <person name="Perroud P.-F."/>
            <person name="Lindquist E."/>
            <person name="Kamisugi Y."/>
            <person name="Tanahashi T."/>
            <person name="Sakakibara K."/>
            <person name="Fujita T."/>
            <person name="Oishi K."/>
            <person name="Shin-I T."/>
            <person name="Kuroki Y."/>
            <person name="Toyoda A."/>
            <person name="Suzuki Y."/>
            <person name="Hashimoto A."/>
            <person name="Yamaguchi K."/>
            <person name="Sugano A."/>
            <person name="Kohara Y."/>
            <person name="Fujiyama A."/>
            <person name="Anterola A."/>
            <person name="Aoki S."/>
            <person name="Ashton N."/>
            <person name="Barbazuk W.B."/>
            <person name="Barker E."/>
            <person name="Bennetzen J."/>
            <person name="Bezanilla M."/>
            <person name="Blankenship R."/>
            <person name="Cho S.H."/>
            <person name="Dutcher S."/>
            <person name="Estelle M."/>
            <person name="Fawcett J.A."/>
            <person name="Gundlach H."/>
            <person name="Hanada K."/>
            <person name="Heyl A."/>
            <person name="Hicks K.A."/>
            <person name="Hugh J."/>
            <person name="Lohr M."/>
            <person name="Mayer K."/>
            <person name="Melkozernov A."/>
            <person name="Murata T."/>
            <person name="Nelson D."/>
            <person name="Pils B."/>
            <person name="Prigge M."/>
            <person name="Reiss B."/>
            <person name="Renner T."/>
            <person name="Rombauts S."/>
            <person name="Rushton P."/>
            <person name="Sanderfoot A."/>
            <person name="Schween G."/>
            <person name="Shiu S.-H."/>
            <person name="Stueber K."/>
            <person name="Theodoulou F.L."/>
            <person name="Tu H."/>
            <person name="Van de Peer Y."/>
            <person name="Verrier P.J."/>
            <person name="Waters E."/>
            <person name="Wood A."/>
            <person name="Yang L."/>
            <person name="Cove D."/>
            <person name="Cuming A."/>
            <person name="Hasebe M."/>
            <person name="Lucas S."/>
            <person name="Mishler D.B."/>
            <person name="Reski R."/>
            <person name="Grigoriev I."/>
            <person name="Quatrano R.S."/>
            <person name="Boore J.L."/>
        </authorList>
    </citation>
    <scope>NUCLEOTIDE SEQUENCE [LARGE SCALE GENOMIC DNA]</scope>
    <source>
        <strain evidence="7 8">cv. Gransden 2004</strain>
    </source>
</reference>
<comment type="subcellular location">
    <subcellularLocation>
        <location evidence="1">Membrane</location>
        <topology evidence="1">Multi-pass membrane protein</topology>
    </subcellularLocation>
</comment>
<dbReference type="Pfam" id="PF00005">
    <property type="entry name" value="ABC_tran"/>
    <property type="match status" value="1"/>
</dbReference>
<proteinExistence type="predicted"/>
<evidence type="ECO:0000313" key="8">
    <source>
        <dbReference type="Proteomes" id="UP000006727"/>
    </source>
</evidence>
<evidence type="ECO:0000256" key="3">
    <source>
        <dbReference type="ARBA" id="ARBA00022692"/>
    </source>
</evidence>
<dbReference type="EnsemblPlants" id="Pp3c23_13720V3.1">
    <property type="protein sequence ID" value="Pp3c23_13720V3.1"/>
    <property type="gene ID" value="Pp3c23_13720"/>
</dbReference>
<dbReference type="GO" id="GO:0016020">
    <property type="term" value="C:membrane"/>
    <property type="evidence" value="ECO:0007669"/>
    <property type="project" value="UniProtKB-SubCell"/>
</dbReference>
<protein>
    <recommendedName>
        <fullName evidence="6">ABC transporter domain-containing protein</fullName>
    </recommendedName>
</protein>
<keyword evidence="4" id="KW-1133">Transmembrane helix</keyword>
<sequence>MLAANEPRLDNPSYPPLSQPDLLCPITATLPTRITPHPNFTTQLHSQRALHHGSTLPRYFPRAPHPYAHAVDALLPVLTVQETLLYSTRLRLPSVYRSLNKYIELVRVEALMTELRLSHVAGSRTRDENIRGVSGGERRHVLIGVDMIHDPAILILDEPTSGLDSTDSLA</sequence>
<dbReference type="InParanoid" id="A0A7I4CGX8"/>
<dbReference type="Gene3D" id="3.40.50.300">
    <property type="entry name" value="P-loop containing nucleotide triphosphate hydrolases"/>
    <property type="match status" value="1"/>
</dbReference>
<evidence type="ECO:0000259" key="6">
    <source>
        <dbReference type="Pfam" id="PF00005"/>
    </source>
</evidence>
<evidence type="ECO:0000256" key="2">
    <source>
        <dbReference type="ARBA" id="ARBA00022448"/>
    </source>
</evidence>
<keyword evidence="5" id="KW-0472">Membrane</keyword>
<dbReference type="PANTHER" id="PTHR48041:SF100">
    <property type="entry name" value="ABC TRANSPORTER-LIKE"/>
    <property type="match status" value="1"/>
</dbReference>
<reference evidence="7" key="3">
    <citation type="submission" date="2020-12" db="UniProtKB">
        <authorList>
            <consortium name="EnsemblPlants"/>
        </authorList>
    </citation>
    <scope>IDENTIFICATION</scope>
</reference>
<dbReference type="EMBL" id="ABEU02000023">
    <property type="status" value="NOT_ANNOTATED_CDS"/>
    <property type="molecule type" value="Genomic_DNA"/>
</dbReference>
<keyword evidence="8" id="KW-1185">Reference proteome</keyword>
<evidence type="ECO:0000313" key="7">
    <source>
        <dbReference type="EnsemblPlants" id="Pp3c23_13720V3.1"/>
    </source>
</evidence>
<dbReference type="PANTHER" id="PTHR48041">
    <property type="entry name" value="ABC TRANSPORTER G FAMILY MEMBER 28"/>
    <property type="match status" value="1"/>
</dbReference>
<dbReference type="InterPro" id="IPR003439">
    <property type="entry name" value="ABC_transporter-like_ATP-bd"/>
</dbReference>
<feature type="domain" description="ABC transporter" evidence="6">
    <location>
        <begin position="71"/>
        <end position="161"/>
    </location>
</feature>
<dbReference type="SUPFAM" id="SSF52540">
    <property type="entry name" value="P-loop containing nucleoside triphosphate hydrolases"/>
    <property type="match status" value="1"/>
</dbReference>
<dbReference type="GO" id="GO:0005524">
    <property type="term" value="F:ATP binding"/>
    <property type="evidence" value="ECO:0007669"/>
    <property type="project" value="InterPro"/>
</dbReference>
<evidence type="ECO:0000256" key="5">
    <source>
        <dbReference type="ARBA" id="ARBA00023136"/>
    </source>
</evidence>
<evidence type="ECO:0000256" key="4">
    <source>
        <dbReference type="ARBA" id="ARBA00022989"/>
    </source>
</evidence>
<keyword evidence="3" id="KW-0812">Transmembrane</keyword>
<organism evidence="7 8">
    <name type="scientific">Physcomitrium patens</name>
    <name type="common">Spreading-leaved earth moss</name>
    <name type="synonym">Physcomitrella patens</name>
    <dbReference type="NCBI Taxonomy" id="3218"/>
    <lineage>
        <taxon>Eukaryota</taxon>
        <taxon>Viridiplantae</taxon>
        <taxon>Streptophyta</taxon>
        <taxon>Embryophyta</taxon>
        <taxon>Bryophyta</taxon>
        <taxon>Bryophytina</taxon>
        <taxon>Bryopsida</taxon>
        <taxon>Funariidae</taxon>
        <taxon>Funariales</taxon>
        <taxon>Funariaceae</taxon>
        <taxon>Physcomitrium</taxon>
    </lineage>
</organism>
<dbReference type="Gramene" id="Pp3c23_13720V3.1">
    <property type="protein sequence ID" value="Pp3c23_13720V3.1"/>
    <property type="gene ID" value="Pp3c23_13720"/>
</dbReference>
<accession>A0A7I4CGX8</accession>
<dbReference type="InterPro" id="IPR050352">
    <property type="entry name" value="ABCG_transporters"/>
</dbReference>
<evidence type="ECO:0000256" key="1">
    <source>
        <dbReference type="ARBA" id="ARBA00004141"/>
    </source>
</evidence>
<dbReference type="InterPro" id="IPR027417">
    <property type="entry name" value="P-loop_NTPase"/>
</dbReference>
<dbReference type="AlphaFoldDB" id="A0A7I4CGX8"/>